<dbReference type="InterPro" id="IPR016796">
    <property type="entry name" value="UCP021774"/>
</dbReference>
<dbReference type="Pfam" id="PF03625">
    <property type="entry name" value="DUF302"/>
    <property type="match status" value="1"/>
</dbReference>
<dbReference type="PANTHER" id="PTHR38342">
    <property type="entry name" value="SLR5037 PROTEIN"/>
    <property type="match status" value="1"/>
</dbReference>
<dbReference type="SUPFAM" id="SSF103247">
    <property type="entry name" value="TT1751-like"/>
    <property type="match status" value="1"/>
</dbReference>
<evidence type="ECO:0000259" key="1">
    <source>
        <dbReference type="Pfam" id="PF03625"/>
    </source>
</evidence>
<dbReference type="EMBL" id="MFFM01000034">
    <property type="protein sequence ID" value="OGF12204.1"/>
    <property type="molecule type" value="Genomic_DNA"/>
</dbReference>
<dbReference type="CDD" id="cd14797">
    <property type="entry name" value="DUF302"/>
    <property type="match status" value="1"/>
</dbReference>
<gene>
    <name evidence="2" type="ORF">A2024_04250</name>
</gene>
<protein>
    <recommendedName>
        <fullName evidence="1">DUF302 domain-containing protein</fullName>
    </recommendedName>
</protein>
<organism evidence="2 3">
    <name type="scientific">Candidatus Edwardsbacteria bacterium GWF2_54_11</name>
    <dbReference type="NCBI Taxonomy" id="1817851"/>
    <lineage>
        <taxon>Bacteria</taxon>
        <taxon>Candidatus Edwardsiibacteriota</taxon>
    </lineage>
</organism>
<dbReference type="PIRSF" id="PIRSF021774">
    <property type="entry name" value="UCP021774"/>
    <property type="match status" value="1"/>
</dbReference>
<dbReference type="InterPro" id="IPR005180">
    <property type="entry name" value="DUF302"/>
</dbReference>
<accession>A0A1F5RCR3</accession>
<dbReference type="Gene3D" id="3.30.310.70">
    <property type="entry name" value="TT1751-like domain"/>
    <property type="match status" value="1"/>
</dbReference>
<name>A0A1F5RCR3_9BACT</name>
<evidence type="ECO:0000313" key="3">
    <source>
        <dbReference type="Proteomes" id="UP000177230"/>
    </source>
</evidence>
<dbReference type="AlphaFoldDB" id="A0A1F5RCR3"/>
<reference evidence="2 3" key="1">
    <citation type="journal article" date="2016" name="Nat. Commun.">
        <title>Thousands of microbial genomes shed light on interconnected biogeochemical processes in an aquifer system.</title>
        <authorList>
            <person name="Anantharaman K."/>
            <person name="Brown C.T."/>
            <person name="Hug L.A."/>
            <person name="Sharon I."/>
            <person name="Castelle C.J."/>
            <person name="Probst A.J."/>
            <person name="Thomas B.C."/>
            <person name="Singh A."/>
            <person name="Wilkins M.J."/>
            <person name="Karaoz U."/>
            <person name="Brodie E.L."/>
            <person name="Williams K.H."/>
            <person name="Hubbard S.S."/>
            <person name="Banfield J.F."/>
        </authorList>
    </citation>
    <scope>NUCLEOTIDE SEQUENCE [LARGE SCALE GENOMIC DNA]</scope>
</reference>
<evidence type="ECO:0000313" key="2">
    <source>
        <dbReference type="EMBL" id="OGF12204.1"/>
    </source>
</evidence>
<proteinExistence type="predicted"/>
<dbReference type="Proteomes" id="UP000177230">
    <property type="component" value="Unassembled WGS sequence"/>
</dbReference>
<sequence length="128" mass="14398">MSYYMSKVIQASFDKALRRVTFNLQKEGFSIVTQLDMQETFKTKLNMDFRRYLILGICNAPFTYKVLQKEAKIGLLLPCNVVVDEVSPERIEVSIVDPVAGVRAIDSPSLLGEASQIRDKLKVVLAAI</sequence>
<feature type="domain" description="DUF302" evidence="1">
    <location>
        <begin position="35"/>
        <end position="98"/>
    </location>
</feature>
<comment type="caution">
    <text evidence="2">The sequence shown here is derived from an EMBL/GenBank/DDBJ whole genome shotgun (WGS) entry which is preliminary data.</text>
</comment>
<dbReference type="PANTHER" id="PTHR38342:SF1">
    <property type="entry name" value="SLR5037 PROTEIN"/>
    <property type="match status" value="1"/>
</dbReference>
<dbReference type="InterPro" id="IPR035923">
    <property type="entry name" value="TT1751-like_sf"/>
</dbReference>